<organism evidence="2 3">
    <name type="scientific">Patulibacter medicamentivorans</name>
    <dbReference type="NCBI Taxonomy" id="1097667"/>
    <lineage>
        <taxon>Bacteria</taxon>
        <taxon>Bacillati</taxon>
        <taxon>Actinomycetota</taxon>
        <taxon>Thermoleophilia</taxon>
        <taxon>Solirubrobacterales</taxon>
        <taxon>Patulibacteraceae</taxon>
        <taxon>Patulibacter</taxon>
    </lineage>
</organism>
<proteinExistence type="predicted"/>
<keyword evidence="1" id="KW-1133">Transmembrane helix</keyword>
<dbReference type="Proteomes" id="UP000005143">
    <property type="component" value="Unassembled WGS sequence"/>
</dbReference>
<keyword evidence="3" id="KW-1185">Reference proteome</keyword>
<dbReference type="AlphaFoldDB" id="H0E7E1"/>
<feature type="transmembrane region" description="Helical" evidence="1">
    <location>
        <begin position="20"/>
        <end position="38"/>
    </location>
</feature>
<dbReference type="PATRIC" id="fig|1097667.3.peg.2723"/>
<protein>
    <submittedName>
        <fullName evidence="2">Uncharacterized protein</fullName>
    </submittedName>
</protein>
<accession>H0E7E1</accession>
<evidence type="ECO:0000256" key="1">
    <source>
        <dbReference type="SAM" id="Phobius"/>
    </source>
</evidence>
<keyword evidence="1" id="KW-0472">Membrane</keyword>
<reference evidence="2 3" key="1">
    <citation type="journal article" date="2013" name="Biodegradation">
        <title>Quantitative proteomic analysis of ibuprofen-degrading Patulibacter sp. strain I11.</title>
        <authorList>
            <person name="Almeida B."/>
            <person name="Kjeldal H."/>
            <person name="Lolas I."/>
            <person name="Knudsen A.D."/>
            <person name="Carvalho G."/>
            <person name="Nielsen K.L."/>
            <person name="Barreto Crespo M.T."/>
            <person name="Stensballe A."/>
            <person name="Nielsen J.L."/>
        </authorList>
    </citation>
    <scope>NUCLEOTIDE SEQUENCE [LARGE SCALE GENOMIC DNA]</scope>
    <source>
        <strain evidence="2 3">I11</strain>
    </source>
</reference>
<keyword evidence="1" id="KW-0812">Transmembrane</keyword>
<dbReference type="EMBL" id="AGUD01000223">
    <property type="protein sequence ID" value="EHN10400.1"/>
    <property type="molecule type" value="Genomic_DNA"/>
</dbReference>
<evidence type="ECO:0000313" key="2">
    <source>
        <dbReference type="EMBL" id="EHN10400.1"/>
    </source>
</evidence>
<sequence length="70" mass="7290">MPSRGSSSNSRLSTLDIAKIVLAIVAVIVLVRVVFWIIGATIAVISTLLVGAAIVAAAWVLWSLLSSRGD</sequence>
<feature type="transmembrane region" description="Helical" evidence="1">
    <location>
        <begin position="44"/>
        <end position="65"/>
    </location>
</feature>
<evidence type="ECO:0000313" key="3">
    <source>
        <dbReference type="Proteomes" id="UP000005143"/>
    </source>
</evidence>
<dbReference type="RefSeq" id="WP_007576197.1">
    <property type="nucleotide sequence ID" value="NZ_AGUD01000223.1"/>
</dbReference>
<name>H0E7E1_9ACTN</name>
<comment type="caution">
    <text evidence="2">The sequence shown here is derived from an EMBL/GenBank/DDBJ whole genome shotgun (WGS) entry which is preliminary data.</text>
</comment>
<gene>
    <name evidence="2" type="ORF">PAI11_27430</name>
</gene>